<dbReference type="OrthoDB" id="9787658at2"/>
<evidence type="ECO:0000259" key="1">
    <source>
        <dbReference type="Pfam" id="PF00501"/>
    </source>
</evidence>
<dbReference type="InterPro" id="IPR000873">
    <property type="entry name" value="AMP-dep_synth/lig_dom"/>
</dbReference>
<protein>
    <submittedName>
        <fullName evidence="3">Acyl-coenzyme A synthetase/AMP-(Fatty) acid ligase</fullName>
    </submittedName>
</protein>
<dbReference type="InterPro" id="IPR042099">
    <property type="entry name" value="ANL_N_sf"/>
</dbReference>
<dbReference type="Pfam" id="PF00501">
    <property type="entry name" value="AMP-binding"/>
    <property type="match status" value="1"/>
</dbReference>
<reference evidence="3 4" key="1">
    <citation type="submission" date="2016-10" db="EMBL/GenBank/DDBJ databases">
        <authorList>
            <person name="de Groot N.N."/>
        </authorList>
    </citation>
    <scope>NUCLEOTIDE SEQUENCE [LARGE SCALE GENOMIC DNA]</scope>
    <source>
        <strain evidence="3 4">DSM 15893</strain>
    </source>
</reference>
<dbReference type="PANTHER" id="PTHR45398">
    <property type="match status" value="1"/>
</dbReference>
<dbReference type="Pfam" id="PF13193">
    <property type="entry name" value="AMP-binding_C"/>
    <property type="match status" value="1"/>
</dbReference>
<dbReference type="Gene3D" id="3.30.300.30">
    <property type="match status" value="1"/>
</dbReference>
<dbReference type="STRING" id="1121869.SAMN03084138_03753"/>
<accession>A0A1I5UX60</accession>
<dbReference type="InterPro" id="IPR025110">
    <property type="entry name" value="AMP-bd_C"/>
</dbReference>
<evidence type="ECO:0000313" key="3">
    <source>
        <dbReference type="EMBL" id="SFP99627.1"/>
    </source>
</evidence>
<gene>
    <name evidence="3" type="ORF">SAMN03084138_03753</name>
</gene>
<keyword evidence="3" id="KW-0436">Ligase</keyword>
<dbReference type="InterPro" id="IPR045851">
    <property type="entry name" value="AMP-bd_C_sf"/>
</dbReference>
<dbReference type="GeneID" id="35873953"/>
<dbReference type="Gene3D" id="3.40.50.12780">
    <property type="entry name" value="N-terminal domain of ligase-like"/>
    <property type="match status" value="1"/>
</dbReference>
<dbReference type="SUPFAM" id="SSF56801">
    <property type="entry name" value="Acetyl-CoA synthetase-like"/>
    <property type="match status" value="1"/>
</dbReference>
<dbReference type="EMBL" id="FOWR01000034">
    <property type="protein sequence ID" value="SFP99627.1"/>
    <property type="molecule type" value="Genomic_DNA"/>
</dbReference>
<name>A0A1I5UX60_9GAMM</name>
<dbReference type="AlphaFoldDB" id="A0A1I5UX60"/>
<dbReference type="RefSeq" id="WP_074928136.1">
    <property type="nucleotide sequence ID" value="NZ_FOWR01000034.1"/>
</dbReference>
<feature type="domain" description="AMP-binding enzyme C-terminal" evidence="2">
    <location>
        <begin position="357"/>
        <end position="440"/>
    </location>
</feature>
<proteinExistence type="predicted"/>
<sequence>MSLIPLAQLLACERPHDHPVAFSDNHTATWAQFQHDVSSLTAHFEAKEEQRWALAFDDSYLFATAFLALCHARKNIVLPGNLQPGALNELRPHFDAIVHDERIQLLANTPAVSLPYAEVNTHANLSRPAPFNAVTLTLFTSGSSSTPKAIVKQLSQLQAELNQLEFQWGESLSNTRVQSTVSHQHIYGLLFRVLWPLSAGRAFSCSDLVYPEQVSAAAQSDATLISSPALLKRLEGQCKHNEYRAVFSSGGPLPFDASTHSEQLLGQRPVEVYGSTETGGIGFRQQTLSTQPWQLFDDIRAELDEHGCLRLLSPYIDANAWYQTADLCDLINDTQFVLKGRADRVIKLEEKRVSLSEIEQRLCENAWISDAASLVLSLDERQVVAAVVVLSPKGQRKVADVGKGKFQLALRQQLRDWLEPIAIPRQLRFVNAIPQNSQGKRQKQVIESLFSPASSTNE</sequence>
<organism evidence="3 4">
    <name type="scientific">Enterovibrio norvegicus DSM 15893</name>
    <dbReference type="NCBI Taxonomy" id="1121869"/>
    <lineage>
        <taxon>Bacteria</taxon>
        <taxon>Pseudomonadati</taxon>
        <taxon>Pseudomonadota</taxon>
        <taxon>Gammaproteobacteria</taxon>
        <taxon>Vibrionales</taxon>
        <taxon>Vibrionaceae</taxon>
        <taxon>Enterovibrio</taxon>
    </lineage>
</organism>
<dbReference type="PANTHER" id="PTHR45398:SF1">
    <property type="entry name" value="ENZYME, PUTATIVE (JCVI)-RELATED"/>
    <property type="match status" value="1"/>
</dbReference>
<dbReference type="Proteomes" id="UP000182692">
    <property type="component" value="Unassembled WGS sequence"/>
</dbReference>
<evidence type="ECO:0000313" key="4">
    <source>
        <dbReference type="Proteomes" id="UP000182692"/>
    </source>
</evidence>
<feature type="domain" description="AMP-dependent synthetase/ligase" evidence="1">
    <location>
        <begin position="13"/>
        <end position="283"/>
    </location>
</feature>
<evidence type="ECO:0000259" key="2">
    <source>
        <dbReference type="Pfam" id="PF13193"/>
    </source>
</evidence>
<dbReference type="GO" id="GO:0016874">
    <property type="term" value="F:ligase activity"/>
    <property type="evidence" value="ECO:0007669"/>
    <property type="project" value="UniProtKB-KW"/>
</dbReference>